<dbReference type="InterPro" id="IPR029039">
    <property type="entry name" value="Flavoprotein-like_sf"/>
</dbReference>
<dbReference type="PATRIC" id="fig|230361.4.peg.1295"/>
<comment type="similarity">
    <text evidence="5">Belongs to the SsuE family. Isf subfamily.</text>
</comment>
<dbReference type="InterPro" id="IPR005025">
    <property type="entry name" value="FMN_Rdtase-like_dom"/>
</dbReference>
<keyword evidence="4" id="KW-0288">FMN</keyword>
<dbReference type="RefSeq" id="WP_058739300.1">
    <property type="nucleotide sequence ID" value="NZ_CP011266.1"/>
</dbReference>
<dbReference type="PANTHER" id="PTHR43278:SF2">
    <property type="entry name" value="IRON-SULFUR FLAVOPROTEIN"/>
    <property type="match status" value="1"/>
</dbReference>
<sequence>MKILGINTSPREVSNVRIALEAALDAACAKGAESEIVDVNKLTITPCQGDNYCKEHDSECALNDDMQDIYQKIEEADAIILASPIYFCDVNAQSKLVIDRLYSYFMNPKYGELFSNKKVSIIATHGAAPFEAFESSLNTQMAAFEVLGFKTGDIINLEDNNVPGAISDKDEQLQKARELGENLI</sequence>
<comment type="cofactor">
    <cofactor evidence="2">
        <name>[4Fe-4S] cluster</name>
        <dbReference type="ChEBI" id="CHEBI:49883"/>
    </cofactor>
</comment>
<reference evidence="7 8" key="1">
    <citation type="submission" date="2015-04" db="EMBL/GenBank/DDBJ databases">
        <title>The complete genome sequence of the rumen methanogen Methanobrevibacter millerae SM9.</title>
        <authorList>
            <person name="Leahy S.C."/>
            <person name="Kelly W.J."/>
            <person name="Pacheco D.M."/>
            <person name="Li D."/>
            <person name="Altermann E."/>
            <person name="Attwood G.T."/>
        </authorList>
    </citation>
    <scope>NUCLEOTIDE SEQUENCE [LARGE SCALE GENOMIC DNA]</scope>
    <source>
        <strain evidence="7 8">SM9</strain>
    </source>
</reference>
<feature type="domain" description="NADPH-dependent FMN reductase-like" evidence="6">
    <location>
        <begin position="1"/>
        <end position="128"/>
    </location>
</feature>
<evidence type="ECO:0000313" key="8">
    <source>
        <dbReference type="Proteomes" id="UP000067738"/>
    </source>
</evidence>
<accession>A0A0U3DRL8</accession>
<dbReference type="OrthoDB" id="9059at2157"/>
<comment type="cofactor">
    <cofactor evidence="1">
        <name>FMN</name>
        <dbReference type="ChEBI" id="CHEBI:58210"/>
    </cofactor>
</comment>
<proteinExistence type="inferred from homology"/>
<organism evidence="7 8">
    <name type="scientific">Methanobrevibacter millerae</name>
    <dbReference type="NCBI Taxonomy" id="230361"/>
    <lineage>
        <taxon>Archaea</taxon>
        <taxon>Methanobacteriati</taxon>
        <taxon>Methanobacteriota</taxon>
        <taxon>Methanomada group</taxon>
        <taxon>Methanobacteria</taxon>
        <taxon>Methanobacteriales</taxon>
        <taxon>Methanobacteriaceae</taxon>
        <taxon>Methanobrevibacter</taxon>
    </lineage>
</organism>
<evidence type="ECO:0000256" key="3">
    <source>
        <dbReference type="ARBA" id="ARBA00022630"/>
    </source>
</evidence>
<evidence type="ECO:0000256" key="1">
    <source>
        <dbReference type="ARBA" id="ARBA00001917"/>
    </source>
</evidence>
<dbReference type="Gene3D" id="3.40.50.360">
    <property type="match status" value="1"/>
</dbReference>
<dbReference type="EMBL" id="CP011266">
    <property type="protein sequence ID" value="ALT69033.1"/>
    <property type="molecule type" value="Genomic_DNA"/>
</dbReference>
<dbReference type="KEGG" id="mmil:sm9_1252"/>
<dbReference type="GeneID" id="26736209"/>
<dbReference type="AlphaFoldDB" id="A0A0U3DRL8"/>
<dbReference type="Proteomes" id="UP000067738">
    <property type="component" value="Chromosome"/>
</dbReference>
<evidence type="ECO:0000256" key="5">
    <source>
        <dbReference type="ARBA" id="ARBA00038292"/>
    </source>
</evidence>
<keyword evidence="3" id="KW-0285">Flavoprotein</keyword>
<evidence type="ECO:0000313" key="7">
    <source>
        <dbReference type="EMBL" id="ALT69033.1"/>
    </source>
</evidence>
<evidence type="ECO:0000259" key="6">
    <source>
        <dbReference type="Pfam" id="PF03358"/>
    </source>
</evidence>
<protein>
    <submittedName>
        <fullName evidence="7">NADPH-dependent FMN reductase</fullName>
    </submittedName>
</protein>
<gene>
    <name evidence="7" type="ORF">sm9_1252</name>
</gene>
<dbReference type="InterPro" id="IPR051796">
    <property type="entry name" value="ISF_SsuE-like"/>
</dbReference>
<dbReference type="PANTHER" id="PTHR43278">
    <property type="entry name" value="NAD(P)H-DEPENDENT FMN-CONTAINING OXIDOREDUCTASE YWQN-RELATED"/>
    <property type="match status" value="1"/>
</dbReference>
<evidence type="ECO:0000256" key="2">
    <source>
        <dbReference type="ARBA" id="ARBA00001966"/>
    </source>
</evidence>
<name>A0A0U3DRL8_9EURY</name>
<dbReference type="GO" id="GO:0016491">
    <property type="term" value="F:oxidoreductase activity"/>
    <property type="evidence" value="ECO:0007669"/>
    <property type="project" value="InterPro"/>
</dbReference>
<evidence type="ECO:0000256" key="4">
    <source>
        <dbReference type="ARBA" id="ARBA00022643"/>
    </source>
</evidence>
<dbReference type="SUPFAM" id="SSF52218">
    <property type="entry name" value="Flavoproteins"/>
    <property type="match status" value="1"/>
</dbReference>
<dbReference type="Pfam" id="PF03358">
    <property type="entry name" value="FMN_red"/>
    <property type="match status" value="1"/>
</dbReference>
<keyword evidence="8" id="KW-1185">Reference proteome</keyword>